<dbReference type="RefSeq" id="WP_084603328.1">
    <property type="nucleotide sequence ID" value="NZ_FPKU01000001.1"/>
</dbReference>
<protein>
    <recommendedName>
        <fullName evidence="3">VWA domain-containing protein</fullName>
    </recommendedName>
</protein>
<sequence length="241" mass="25728">MKPPSTKPGTAPIRSQTEAPVSNDVAAFLSQVDAMGKTRAPGAQRGRLMFALDATMSRQPTWDLACSLQSEMFEALPADGSLDVQLVYFRGFGECRASKWVGNAAGLARLMTGITVAGGNTQIGRVFSHARAEQGRSKVNALVYVGDAMEEGVDDLAQKAGELGLLGCPIFVFQEGHDPIAERAFREFARVSKGAYARFDASAPRELAALLRAVAAYASGGRHALRLQGTRTATLLLEQLK</sequence>
<organism evidence="1 2">
    <name type="scientific">Devosia enhydra</name>
    <dbReference type="NCBI Taxonomy" id="665118"/>
    <lineage>
        <taxon>Bacteria</taxon>
        <taxon>Pseudomonadati</taxon>
        <taxon>Pseudomonadota</taxon>
        <taxon>Alphaproteobacteria</taxon>
        <taxon>Hyphomicrobiales</taxon>
        <taxon>Devosiaceae</taxon>
        <taxon>Devosia</taxon>
    </lineage>
</organism>
<proteinExistence type="predicted"/>
<reference evidence="1 2" key="1">
    <citation type="submission" date="2016-11" db="EMBL/GenBank/DDBJ databases">
        <authorList>
            <person name="Jaros S."/>
            <person name="Januszkiewicz K."/>
            <person name="Wedrychowicz H."/>
        </authorList>
    </citation>
    <scope>NUCLEOTIDE SEQUENCE [LARGE SCALE GENOMIC DNA]</scope>
    <source>
        <strain evidence="1 2">ATCC 23634</strain>
    </source>
</reference>
<dbReference type="InterPro" id="IPR036465">
    <property type="entry name" value="vWFA_dom_sf"/>
</dbReference>
<accession>A0A1K2HWJ9</accession>
<keyword evidence="2" id="KW-1185">Reference proteome</keyword>
<dbReference type="STRING" id="665118.SAMN02983003_1621"/>
<dbReference type="Proteomes" id="UP000183447">
    <property type="component" value="Unassembled WGS sequence"/>
</dbReference>
<evidence type="ECO:0000313" key="1">
    <source>
        <dbReference type="EMBL" id="SFZ83398.1"/>
    </source>
</evidence>
<evidence type="ECO:0008006" key="3">
    <source>
        <dbReference type="Google" id="ProtNLM"/>
    </source>
</evidence>
<dbReference type="AlphaFoldDB" id="A0A1K2HWJ9"/>
<gene>
    <name evidence="1" type="ORF">SAMN02983003_1621</name>
</gene>
<dbReference type="EMBL" id="FPKU01000001">
    <property type="protein sequence ID" value="SFZ83398.1"/>
    <property type="molecule type" value="Genomic_DNA"/>
</dbReference>
<evidence type="ECO:0000313" key="2">
    <source>
        <dbReference type="Proteomes" id="UP000183447"/>
    </source>
</evidence>
<name>A0A1K2HWJ9_9HYPH</name>
<dbReference type="SUPFAM" id="SSF53300">
    <property type="entry name" value="vWA-like"/>
    <property type="match status" value="1"/>
</dbReference>